<dbReference type="EMBL" id="JAULSX010000005">
    <property type="protein sequence ID" value="KAK3490514.1"/>
    <property type="molecule type" value="Genomic_DNA"/>
</dbReference>
<keyword evidence="3" id="KW-1185">Reference proteome</keyword>
<organism evidence="2 3">
    <name type="scientific">Neurospora hispaniola</name>
    <dbReference type="NCBI Taxonomy" id="588809"/>
    <lineage>
        <taxon>Eukaryota</taxon>
        <taxon>Fungi</taxon>
        <taxon>Dikarya</taxon>
        <taxon>Ascomycota</taxon>
        <taxon>Pezizomycotina</taxon>
        <taxon>Sordariomycetes</taxon>
        <taxon>Sordariomycetidae</taxon>
        <taxon>Sordariales</taxon>
        <taxon>Sordariaceae</taxon>
        <taxon>Neurospora</taxon>
    </lineage>
</organism>
<dbReference type="RefSeq" id="XP_062691697.1">
    <property type="nucleotide sequence ID" value="XM_062832766.1"/>
</dbReference>
<proteinExistence type="predicted"/>
<feature type="compositionally biased region" description="Basic residues" evidence="1">
    <location>
        <begin position="328"/>
        <end position="341"/>
    </location>
</feature>
<accession>A0AAJ0MQ54</accession>
<protein>
    <submittedName>
        <fullName evidence="2">Uncharacterized protein</fullName>
    </submittedName>
</protein>
<evidence type="ECO:0000313" key="3">
    <source>
        <dbReference type="Proteomes" id="UP001285908"/>
    </source>
</evidence>
<feature type="compositionally biased region" description="Acidic residues" evidence="1">
    <location>
        <begin position="358"/>
        <end position="377"/>
    </location>
</feature>
<feature type="region of interest" description="Disordered" evidence="1">
    <location>
        <begin position="54"/>
        <end position="179"/>
    </location>
</feature>
<feature type="compositionally biased region" description="Low complexity" evidence="1">
    <location>
        <begin position="54"/>
        <end position="63"/>
    </location>
</feature>
<dbReference type="Proteomes" id="UP001285908">
    <property type="component" value="Unassembled WGS sequence"/>
</dbReference>
<sequence length="377" mass="40519">MPWVDVAEQNPWLSSDDEGTPVLCVSSGPVVVNTAPTIKEEPRGVVVLEIASSSSFSSSPSPSLKAEDNEGQDDIPELPVTGPLPAPIAVPDGRSTSSHPSPSNSHINTPAVVNGGEGSYKEEVHHGSPSTAHAAVHNSSASVAAASEVKRRTSSESLSPAPTEDADIDDDEDGAELKGPVRDPPCFLCVTKVTLRGKGDSVCHHPAIIRHGRWACVGCRKYGKRCESSPDLVVQAWKAWKAEPRATVAAERALKALRTICAACRNLRQLVKMGMIPSATVETLLSGGDLYPEIDEGSSLPGVPSRAEFTALKRRVKSVEASLQRQNVLRRHPEPRKRRAGRGNSDQVKKDDKGPELPDSEDEESYEEEETEDEWLP</sequence>
<dbReference type="GeneID" id="87870388"/>
<evidence type="ECO:0000256" key="1">
    <source>
        <dbReference type="SAM" id="MobiDB-lite"/>
    </source>
</evidence>
<feature type="compositionally biased region" description="Acidic residues" evidence="1">
    <location>
        <begin position="164"/>
        <end position="174"/>
    </location>
</feature>
<feature type="compositionally biased region" description="Basic and acidic residues" evidence="1">
    <location>
        <begin position="347"/>
        <end position="356"/>
    </location>
</feature>
<feature type="region of interest" description="Disordered" evidence="1">
    <location>
        <begin position="323"/>
        <end position="377"/>
    </location>
</feature>
<feature type="compositionally biased region" description="Low complexity" evidence="1">
    <location>
        <begin position="132"/>
        <end position="147"/>
    </location>
</feature>
<name>A0AAJ0MQ54_9PEZI</name>
<dbReference type="AlphaFoldDB" id="A0AAJ0MQ54"/>
<evidence type="ECO:0000313" key="2">
    <source>
        <dbReference type="EMBL" id="KAK3490514.1"/>
    </source>
</evidence>
<gene>
    <name evidence="2" type="ORF">B0T23DRAFT_163570</name>
</gene>
<reference evidence="2 3" key="1">
    <citation type="journal article" date="2023" name="Mol. Phylogenet. Evol.">
        <title>Genome-scale phylogeny and comparative genomics of the fungal order Sordariales.</title>
        <authorList>
            <person name="Hensen N."/>
            <person name="Bonometti L."/>
            <person name="Westerberg I."/>
            <person name="Brannstrom I.O."/>
            <person name="Guillou S."/>
            <person name="Cros-Aarteil S."/>
            <person name="Calhoun S."/>
            <person name="Haridas S."/>
            <person name="Kuo A."/>
            <person name="Mondo S."/>
            <person name="Pangilinan J."/>
            <person name="Riley R."/>
            <person name="LaButti K."/>
            <person name="Andreopoulos B."/>
            <person name="Lipzen A."/>
            <person name="Chen C."/>
            <person name="Yan M."/>
            <person name="Daum C."/>
            <person name="Ng V."/>
            <person name="Clum A."/>
            <person name="Steindorff A."/>
            <person name="Ohm R.A."/>
            <person name="Martin F."/>
            <person name="Silar P."/>
            <person name="Natvig D.O."/>
            <person name="Lalanne C."/>
            <person name="Gautier V."/>
            <person name="Ament-Velasquez S.L."/>
            <person name="Kruys A."/>
            <person name="Hutchinson M.I."/>
            <person name="Powell A.J."/>
            <person name="Barry K."/>
            <person name="Miller A.N."/>
            <person name="Grigoriev I.V."/>
            <person name="Debuchy R."/>
            <person name="Gladieux P."/>
            <person name="Hiltunen Thoren M."/>
            <person name="Johannesson H."/>
        </authorList>
    </citation>
    <scope>NUCLEOTIDE SEQUENCE [LARGE SCALE GENOMIC DNA]</scope>
    <source>
        <strain evidence="2 3">FGSC 10403</strain>
    </source>
</reference>
<feature type="compositionally biased region" description="Low complexity" evidence="1">
    <location>
        <begin position="95"/>
        <end position="109"/>
    </location>
</feature>
<comment type="caution">
    <text evidence="2">The sequence shown here is derived from an EMBL/GenBank/DDBJ whole genome shotgun (WGS) entry which is preliminary data.</text>
</comment>